<dbReference type="RefSeq" id="WP_012106720.1">
    <property type="nucleotide sequence ID" value="NC_009712.1"/>
</dbReference>
<dbReference type="EMBL" id="CP000780">
    <property type="protein sequence ID" value="ABS55692.1"/>
    <property type="molecule type" value="Genomic_DNA"/>
</dbReference>
<dbReference type="OrthoDB" id="108909at2157"/>
<dbReference type="STRING" id="456442.Mboo_1174"/>
<sequence length="73" mass="8516">MQDIVSSRKMENGIVVFWDENGERLYESFNYSDLQDMSINALDLIERPGSYKIDPRAHTLVVRKYVTSPGYKK</sequence>
<dbReference type="GeneID" id="5410779"/>
<dbReference type="Proteomes" id="UP000002408">
    <property type="component" value="Chromosome"/>
</dbReference>
<proteinExistence type="predicted"/>
<dbReference type="AlphaFoldDB" id="A7I7I1"/>
<accession>A7I7I1</accession>
<dbReference type="KEGG" id="mbn:Mboo_1174"/>
<name>A7I7I1_METB6</name>
<organism evidence="1 2">
    <name type="scientific">Methanoregula boonei (strain DSM 21154 / JCM 14090 / 6A8)</name>
    <dbReference type="NCBI Taxonomy" id="456442"/>
    <lineage>
        <taxon>Archaea</taxon>
        <taxon>Methanobacteriati</taxon>
        <taxon>Methanobacteriota</taxon>
        <taxon>Stenosarchaea group</taxon>
        <taxon>Methanomicrobia</taxon>
        <taxon>Methanomicrobiales</taxon>
        <taxon>Methanoregulaceae</taxon>
        <taxon>Methanoregula</taxon>
    </lineage>
</organism>
<reference evidence="2" key="1">
    <citation type="journal article" date="2015" name="Microbiology">
        <title>Genome of Methanoregula boonei 6A8 reveals adaptations to oligotrophic peatland environments.</title>
        <authorList>
            <person name="Braeuer S."/>
            <person name="Cadillo-Quiroz H."/>
            <person name="Kyrpides N."/>
            <person name="Woyke T."/>
            <person name="Goodwin L."/>
            <person name="Detter C."/>
            <person name="Podell S."/>
            <person name="Yavitt J.B."/>
            <person name="Zinder S.H."/>
        </authorList>
    </citation>
    <scope>NUCLEOTIDE SEQUENCE [LARGE SCALE GENOMIC DNA]</scope>
    <source>
        <strain evidence="2">DSM 21154 / JCM 14090 / 6A8</strain>
    </source>
</reference>
<protein>
    <submittedName>
        <fullName evidence="1">Uncharacterized protein</fullName>
    </submittedName>
</protein>
<keyword evidence="2" id="KW-1185">Reference proteome</keyword>
<evidence type="ECO:0000313" key="2">
    <source>
        <dbReference type="Proteomes" id="UP000002408"/>
    </source>
</evidence>
<dbReference type="HOGENOM" id="CLU_200892_0_0_2"/>
<gene>
    <name evidence="1" type="ordered locus">Mboo_1174</name>
</gene>
<dbReference type="eggNOG" id="arCOG09481">
    <property type="taxonomic scope" value="Archaea"/>
</dbReference>
<evidence type="ECO:0000313" key="1">
    <source>
        <dbReference type="EMBL" id="ABS55692.1"/>
    </source>
</evidence>